<sequence length="157" mass="18499">MAFYQFQKEQFIKASLEDIWDFISSPQNLKKITPPHMGFDIRTPNLPDKIYEGMIISYTVRPLWGIPTNWVTEITHIRDKSYFVDEQRVGPYKIWHHQHIIMPKGDGVLMKDIVSYQPPLGWIGSLANTLFIKDKLNEIFDFRTKELEKIFPSLETV</sequence>
<gene>
    <name evidence="1" type="ORF">L3049_20955</name>
</gene>
<reference evidence="1 2" key="1">
    <citation type="submission" date="2022-01" db="EMBL/GenBank/DDBJ databases">
        <title>Labilibaculum sp. nov, a marine bacterium isolated from Antarctica.</title>
        <authorList>
            <person name="Dai W."/>
        </authorList>
    </citation>
    <scope>NUCLEOTIDE SEQUENCE [LARGE SCALE GENOMIC DNA]</scope>
    <source>
        <strain evidence="1 2">DW002</strain>
    </source>
</reference>
<dbReference type="SUPFAM" id="SSF55961">
    <property type="entry name" value="Bet v1-like"/>
    <property type="match status" value="1"/>
</dbReference>
<evidence type="ECO:0000313" key="1">
    <source>
        <dbReference type="EMBL" id="MDE5420468.1"/>
    </source>
</evidence>
<protein>
    <submittedName>
        <fullName evidence="1">SRPBCC family protein</fullName>
    </submittedName>
</protein>
<dbReference type="EMBL" id="JAKJSC010000011">
    <property type="protein sequence ID" value="MDE5420468.1"/>
    <property type="molecule type" value="Genomic_DNA"/>
</dbReference>
<proteinExistence type="predicted"/>
<dbReference type="InterPro" id="IPR023393">
    <property type="entry name" value="START-like_dom_sf"/>
</dbReference>
<organism evidence="1 2">
    <name type="scientific">Paralabilibaculum antarcticum</name>
    <dbReference type="NCBI Taxonomy" id="2912572"/>
    <lineage>
        <taxon>Bacteria</taxon>
        <taxon>Pseudomonadati</taxon>
        <taxon>Bacteroidota</taxon>
        <taxon>Bacteroidia</taxon>
        <taxon>Marinilabiliales</taxon>
        <taxon>Marinifilaceae</taxon>
        <taxon>Paralabilibaculum</taxon>
    </lineage>
</organism>
<accession>A0ABT5VYH9</accession>
<dbReference type="Proteomes" id="UP001528920">
    <property type="component" value="Unassembled WGS sequence"/>
</dbReference>
<dbReference type="CDD" id="cd07820">
    <property type="entry name" value="SRPBCC_3"/>
    <property type="match status" value="1"/>
</dbReference>
<name>A0ABT5VYH9_9BACT</name>
<keyword evidence="2" id="KW-1185">Reference proteome</keyword>
<dbReference type="Gene3D" id="3.30.530.20">
    <property type="match status" value="1"/>
</dbReference>
<evidence type="ECO:0000313" key="2">
    <source>
        <dbReference type="Proteomes" id="UP001528920"/>
    </source>
</evidence>
<dbReference type="RefSeq" id="WP_275111799.1">
    <property type="nucleotide sequence ID" value="NZ_JAKJSC010000011.1"/>
</dbReference>
<comment type="caution">
    <text evidence="1">The sequence shown here is derived from an EMBL/GenBank/DDBJ whole genome shotgun (WGS) entry which is preliminary data.</text>
</comment>